<evidence type="ECO:0000313" key="2">
    <source>
        <dbReference type="EMBL" id="CAJ1001029.1"/>
    </source>
</evidence>
<dbReference type="InterPro" id="IPR035326">
    <property type="entry name" value="Beta_sandwich_Seath"/>
</dbReference>
<keyword evidence="3" id="KW-1185">Reference proteome</keyword>
<accession>A0AA48M5H3</accession>
<evidence type="ECO:0000259" key="1">
    <source>
        <dbReference type="Pfam" id="PF17481"/>
    </source>
</evidence>
<gene>
    <name evidence="2" type="ORF">BSPP4475_01645</name>
</gene>
<organism evidence="2 3">
    <name type="scientific">Brevibacillus aydinogluensis</name>
    <dbReference type="NCBI Taxonomy" id="927786"/>
    <lineage>
        <taxon>Bacteria</taxon>
        <taxon>Bacillati</taxon>
        <taxon>Bacillota</taxon>
        <taxon>Bacilli</taxon>
        <taxon>Bacillales</taxon>
        <taxon>Paenibacillaceae</taxon>
        <taxon>Brevibacillus</taxon>
    </lineage>
</organism>
<dbReference type="AlphaFoldDB" id="A0AA48M5H3"/>
<protein>
    <submittedName>
        <fullName evidence="2">Phage-sheath-1N domain-containing protein</fullName>
    </submittedName>
</protein>
<reference evidence="2" key="1">
    <citation type="submission" date="2023-07" db="EMBL/GenBank/DDBJ databases">
        <authorList>
            <person name="Ivanov I."/>
            <person name="Teneva D."/>
            <person name="Stoikov I."/>
        </authorList>
    </citation>
    <scope>NUCLEOTIDE SEQUENCE</scope>
    <source>
        <strain evidence="2">4475</strain>
    </source>
</reference>
<dbReference type="RefSeq" id="WP_304414975.1">
    <property type="nucleotide sequence ID" value="NZ_OY569118.1"/>
</dbReference>
<feature type="domain" description="Phage tail sheath protein-like beta-sandwich" evidence="1">
    <location>
        <begin position="92"/>
        <end position="188"/>
    </location>
</feature>
<dbReference type="Proteomes" id="UP001189619">
    <property type="component" value="Chromosome"/>
</dbReference>
<dbReference type="Pfam" id="PF17481">
    <property type="entry name" value="Phage_sheath_domII"/>
    <property type="match status" value="1"/>
</dbReference>
<dbReference type="KEGG" id="bayd:BSPP4475_01645"/>
<name>A0AA48M5H3_9BACL</name>
<sequence length="471" mass="51247">MAGKYQPGEEKVLSGAYSFLKSFIEEQTTPGLRGKLALPIVADWGPIGEFVTVRNKTSAEKKFGKVEDFDLIWAADPQPTEVLLYRVAGNSAAAASAILKSGATDVLKVEAKYKGELGNHLKVVVQPNLLDGTKVDVLIYKDAELVESQTGGTNDDLVAAFANSEYVVLTKLTDTLPDPTAGTNLTGGDSGKSVEATKYTAYQNALATQKGKFGVFTLGIADPALNAAAQDWTDQQVALGNYIRFVYGGDSTRDQNKAAMIQSSKDANNMAVVNCGSGFKWKGKTYPSAKLAVYIASLMAAMPLNYTMALYITPFDALTVEWDQDTDLIELVQAGVLMLNMDNGKVIIQEPVNTLTTPGPDQSKEFGKIRVADTMFTILHAEEEAAKEWVRQQPNSNSPARRAAFCQMMKETVFKPLAAIEVIAADYEYIEDPEYHGADPIYTPARNAGHFIAGFRHQDALEKIYTYNKAK</sequence>
<dbReference type="Gene3D" id="3.40.50.11790">
    <property type="match status" value="1"/>
</dbReference>
<proteinExistence type="predicted"/>
<evidence type="ECO:0000313" key="3">
    <source>
        <dbReference type="Proteomes" id="UP001189619"/>
    </source>
</evidence>
<dbReference type="Gene3D" id="2.60.40.4290">
    <property type="match status" value="1"/>
</dbReference>
<dbReference type="Gene3D" id="3.30.1370.220">
    <property type="match status" value="1"/>
</dbReference>
<dbReference type="EMBL" id="OY569118">
    <property type="protein sequence ID" value="CAJ1001029.1"/>
    <property type="molecule type" value="Genomic_DNA"/>
</dbReference>